<keyword evidence="7" id="KW-0969">Cilium</keyword>
<evidence type="ECO:0000256" key="1">
    <source>
        <dbReference type="ARBA" id="ARBA00004117"/>
    </source>
</evidence>
<dbReference type="RefSeq" id="WP_229592413.1">
    <property type="nucleotide sequence ID" value="NZ_AP024485.1"/>
</dbReference>
<dbReference type="SUPFAM" id="SSF117143">
    <property type="entry name" value="Flagellar hook protein flgE"/>
    <property type="match status" value="1"/>
</dbReference>
<gene>
    <name evidence="7" type="ORF">PSDVSF_00480</name>
</gene>
<evidence type="ECO:0000256" key="4">
    <source>
        <dbReference type="RuleBase" id="RU362116"/>
    </source>
</evidence>
<evidence type="ECO:0000259" key="6">
    <source>
        <dbReference type="Pfam" id="PF22692"/>
    </source>
</evidence>
<dbReference type="InterPro" id="IPR020013">
    <property type="entry name" value="Flagellar_FlgE/F/G"/>
</dbReference>
<dbReference type="Pfam" id="PF22692">
    <property type="entry name" value="LlgE_F_G_D1"/>
    <property type="match status" value="1"/>
</dbReference>
<proteinExistence type="inferred from homology"/>
<evidence type="ECO:0000256" key="2">
    <source>
        <dbReference type="ARBA" id="ARBA00009677"/>
    </source>
</evidence>
<dbReference type="PROSITE" id="PS00588">
    <property type="entry name" value="FLAGELLA_BB_ROD"/>
    <property type="match status" value="1"/>
</dbReference>
<evidence type="ECO:0000313" key="8">
    <source>
        <dbReference type="Proteomes" id="UP001053296"/>
    </source>
</evidence>
<dbReference type="PANTHER" id="PTHR30435">
    <property type="entry name" value="FLAGELLAR PROTEIN"/>
    <property type="match status" value="1"/>
</dbReference>
<dbReference type="PANTHER" id="PTHR30435:SF19">
    <property type="entry name" value="FLAGELLAR BASAL-BODY ROD PROTEIN FLGG"/>
    <property type="match status" value="1"/>
</dbReference>
<keyword evidence="7" id="KW-0282">Flagellum</keyword>
<organism evidence="7 8">
    <name type="scientific">Pseudodesulfovibrio sediminis</name>
    <dbReference type="NCBI Taxonomy" id="2810563"/>
    <lineage>
        <taxon>Bacteria</taxon>
        <taxon>Pseudomonadati</taxon>
        <taxon>Thermodesulfobacteriota</taxon>
        <taxon>Desulfovibrionia</taxon>
        <taxon>Desulfovibrionales</taxon>
        <taxon>Desulfovibrionaceae</taxon>
    </lineage>
</organism>
<name>A0ABN6ELB6_9BACT</name>
<dbReference type="Proteomes" id="UP001053296">
    <property type="component" value="Chromosome"/>
</dbReference>
<evidence type="ECO:0000313" key="7">
    <source>
        <dbReference type="EMBL" id="BCS86806.1"/>
    </source>
</evidence>
<dbReference type="InterPro" id="IPR019776">
    <property type="entry name" value="Flagellar_basal_body_rod_CS"/>
</dbReference>
<comment type="similarity">
    <text evidence="2 4">Belongs to the flagella basal body rod proteins family.</text>
</comment>
<reference evidence="7" key="1">
    <citation type="journal article" date="2022" name="Arch. Microbiol.">
        <title>Pseudodesulfovibrio sediminis sp. nov., a mesophilic and neutrophilic sulfate-reducing bacterium isolated from sediment of a brackish lake.</title>
        <authorList>
            <person name="Takahashi A."/>
            <person name="Kojima H."/>
            <person name="Watanabe M."/>
            <person name="Fukui M."/>
        </authorList>
    </citation>
    <scope>NUCLEOTIDE SEQUENCE</scope>
    <source>
        <strain evidence="7">SF6</strain>
    </source>
</reference>
<dbReference type="Pfam" id="PF06429">
    <property type="entry name" value="Flg_bbr_C"/>
    <property type="match status" value="1"/>
</dbReference>
<accession>A0ABN6ELB6</accession>
<dbReference type="NCBIfam" id="TIGR03506">
    <property type="entry name" value="FlgEFG_subfam"/>
    <property type="match status" value="1"/>
</dbReference>
<evidence type="ECO:0000256" key="3">
    <source>
        <dbReference type="ARBA" id="ARBA00023143"/>
    </source>
</evidence>
<sequence length="258" mass="27997">MRDSTQSALFGALSNEMRMSSIANNLANVNTSAFKKDQLAFHDTFVRFAHDYLVDGKTNLRGKDLFPRANVMAKARLSDQRTDFSQGSLEKTGNQLDFALSGEGFFRVQGEGEVLLTRAGNFLTDGQGTLKTQDGMTVLVGGGPLTISPGAHVAVDPGGNISINGDPAGSFDLVSYEDLSKVERIGGNTYRPKVDAVQIPPEDMTVEQGFVEKGNVDVVTEMVAMIETQRAFTMYSKMIQTTDESDKKLITQVGRPTI</sequence>
<keyword evidence="3 4" id="KW-0975">Bacterial flagellum</keyword>
<dbReference type="InterPro" id="IPR010930">
    <property type="entry name" value="Flg_bb/hook_C_dom"/>
</dbReference>
<dbReference type="InterPro" id="IPR037925">
    <property type="entry name" value="FlgE/F/G-like"/>
</dbReference>
<dbReference type="EMBL" id="AP024485">
    <property type="protein sequence ID" value="BCS86806.1"/>
    <property type="molecule type" value="Genomic_DNA"/>
</dbReference>
<feature type="domain" description="Flagellar basal-body/hook protein C-terminal" evidence="5">
    <location>
        <begin position="208"/>
        <end position="250"/>
    </location>
</feature>
<keyword evidence="7" id="KW-0966">Cell projection</keyword>
<dbReference type="InterPro" id="IPR053967">
    <property type="entry name" value="LlgE_F_G-like_D1"/>
</dbReference>
<keyword evidence="8" id="KW-1185">Reference proteome</keyword>
<comment type="subcellular location">
    <subcellularLocation>
        <location evidence="1 4">Bacterial flagellum basal body</location>
    </subcellularLocation>
</comment>
<protein>
    <submittedName>
        <fullName evidence="7">Flagellar basal-body rod protein FlgF</fullName>
    </submittedName>
</protein>
<evidence type="ECO:0000259" key="5">
    <source>
        <dbReference type="Pfam" id="PF06429"/>
    </source>
</evidence>
<feature type="domain" description="Flagellar hook protein FlgE/F/G-like D1" evidence="6">
    <location>
        <begin position="99"/>
        <end position="162"/>
    </location>
</feature>